<accession>A0A432YQQ7</accession>
<organism evidence="2 3">
    <name type="scientific">Pseudidiomarina insulisalsae</name>
    <dbReference type="NCBI Taxonomy" id="575789"/>
    <lineage>
        <taxon>Bacteria</taxon>
        <taxon>Pseudomonadati</taxon>
        <taxon>Pseudomonadota</taxon>
        <taxon>Gammaproteobacteria</taxon>
        <taxon>Alteromonadales</taxon>
        <taxon>Idiomarinaceae</taxon>
        <taxon>Pseudidiomarina</taxon>
    </lineage>
</organism>
<dbReference type="Proteomes" id="UP000288259">
    <property type="component" value="Unassembled WGS sequence"/>
</dbReference>
<dbReference type="AlphaFoldDB" id="A0A432YQQ7"/>
<evidence type="ECO:0000313" key="2">
    <source>
        <dbReference type="EMBL" id="RUO63680.1"/>
    </source>
</evidence>
<sequence>MKTLQYVLFLLTLLAVTALSLLSTAHAASVDNGDPYIVEVNARDYHFDMPKQIKSGWVTFRFHNKGEEMHVAIIGKRPDGVDPEDFKDAIEKLQVTPSIPQGGPGLHSPGHGSDTAIYMPPGDYVMLCGTRTAAGHQHYRLGMMHYFKVTEEPSNAPEPEENVNMTLSMYDVSTDAPLKPGHNTIRIKNNTGNFADVHLVSLNGPVTMADARQYLETLKEPGPGNFMGGIEQGDPENIHYLSVDLKEGDYGLISHEAAGFGINKTFKVSDTASAIPRDDIDHEMVLTFSEDGMTGPDRVPAGRVRIVNNTLDDRAHAAVIVRLREGKTPRDALNFILGLSKNIQDGKLDPFDGLSKPLDDFFLQLPIHLPENNISVELEPGRYGLICPAGASTDEAHSKQGGLHEFTVY</sequence>
<keyword evidence="1" id="KW-0732">Signal</keyword>
<gene>
    <name evidence="2" type="ORF">CWI71_01045</name>
</gene>
<proteinExistence type="predicted"/>
<dbReference type="RefSeq" id="WP_126753389.1">
    <property type="nucleotide sequence ID" value="NZ_PIPY01000001.1"/>
</dbReference>
<protein>
    <recommendedName>
        <fullName evidence="4">Plastocyanin-like domain-containing protein</fullName>
    </recommendedName>
</protein>
<evidence type="ECO:0000313" key="3">
    <source>
        <dbReference type="Proteomes" id="UP000288259"/>
    </source>
</evidence>
<dbReference type="OrthoDB" id="6397737at2"/>
<dbReference type="EMBL" id="PIPY01000001">
    <property type="protein sequence ID" value="RUO63680.1"/>
    <property type="molecule type" value="Genomic_DNA"/>
</dbReference>
<feature type="signal peptide" evidence="1">
    <location>
        <begin position="1"/>
        <end position="27"/>
    </location>
</feature>
<feature type="chain" id="PRO_5019229893" description="Plastocyanin-like domain-containing protein" evidence="1">
    <location>
        <begin position="28"/>
        <end position="409"/>
    </location>
</feature>
<keyword evidence="3" id="KW-1185">Reference proteome</keyword>
<comment type="caution">
    <text evidence="2">The sequence shown here is derived from an EMBL/GenBank/DDBJ whole genome shotgun (WGS) entry which is preliminary data.</text>
</comment>
<name>A0A432YQQ7_9GAMM</name>
<evidence type="ECO:0000256" key="1">
    <source>
        <dbReference type="SAM" id="SignalP"/>
    </source>
</evidence>
<reference evidence="3" key="1">
    <citation type="journal article" date="2018" name="Front. Microbiol.">
        <title>Genome-Based Analysis Reveals the Taxonomy and Diversity of the Family Idiomarinaceae.</title>
        <authorList>
            <person name="Liu Y."/>
            <person name="Lai Q."/>
            <person name="Shao Z."/>
        </authorList>
    </citation>
    <scope>NUCLEOTIDE SEQUENCE [LARGE SCALE GENOMIC DNA]</scope>
    <source>
        <strain evidence="3">CVS-6</strain>
    </source>
</reference>
<evidence type="ECO:0008006" key="4">
    <source>
        <dbReference type="Google" id="ProtNLM"/>
    </source>
</evidence>